<accession>A0ABW1RMY3</accession>
<dbReference type="EMBL" id="JBHSSF010000009">
    <property type="protein sequence ID" value="MFC6175793.1"/>
    <property type="molecule type" value="Genomic_DNA"/>
</dbReference>
<reference evidence="3" key="1">
    <citation type="journal article" date="2019" name="Int. J. Syst. Evol. Microbiol.">
        <title>The Global Catalogue of Microorganisms (GCM) 10K type strain sequencing project: providing services to taxonomists for standard genome sequencing and annotation.</title>
        <authorList>
            <consortium name="The Broad Institute Genomics Platform"/>
            <consortium name="The Broad Institute Genome Sequencing Center for Infectious Disease"/>
            <person name="Wu L."/>
            <person name="Ma J."/>
        </authorList>
    </citation>
    <scope>NUCLEOTIDE SEQUENCE [LARGE SCALE GENOMIC DNA]</scope>
    <source>
        <strain evidence="3">CCM 8927</strain>
    </source>
</reference>
<comment type="caution">
    <text evidence="2">The sequence shown here is derived from an EMBL/GenBank/DDBJ whole genome shotgun (WGS) entry which is preliminary data.</text>
</comment>
<protein>
    <submittedName>
        <fullName evidence="2">Uncharacterized protein</fullName>
    </submittedName>
</protein>
<proteinExistence type="predicted"/>
<dbReference type="Proteomes" id="UP001596288">
    <property type="component" value="Unassembled WGS sequence"/>
</dbReference>
<feature type="region of interest" description="Disordered" evidence="1">
    <location>
        <begin position="337"/>
        <end position="356"/>
    </location>
</feature>
<gene>
    <name evidence="2" type="ORF">ACFQAV_03035</name>
</gene>
<dbReference type="RefSeq" id="WP_137611462.1">
    <property type="nucleotide sequence ID" value="NZ_BJDF01000010.1"/>
</dbReference>
<organism evidence="2 3">
    <name type="scientific">Companilactobacillus huachuanensis</name>
    <dbReference type="NCBI Taxonomy" id="2559914"/>
    <lineage>
        <taxon>Bacteria</taxon>
        <taxon>Bacillati</taxon>
        <taxon>Bacillota</taxon>
        <taxon>Bacilli</taxon>
        <taxon>Lactobacillales</taxon>
        <taxon>Lactobacillaceae</taxon>
        <taxon>Companilactobacillus</taxon>
    </lineage>
</organism>
<evidence type="ECO:0000313" key="3">
    <source>
        <dbReference type="Proteomes" id="UP001596288"/>
    </source>
</evidence>
<name>A0ABW1RMY3_9LACO</name>
<evidence type="ECO:0000313" key="2">
    <source>
        <dbReference type="EMBL" id="MFC6175793.1"/>
    </source>
</evidence>
<feature type="compositionally biased region" description="Basic and acidic residues" evidence="1">
    <location>
        <begin position="342"/>
        <end position="356"/>
    </location>
</feature>
<sequence>MVRSKAEVRDELLKIDTGFKDKNGKKIGVDSFASFLTTKHKFPLYDDIVGEFEKSGIVDFKPSDFQSSGSKSKESKSNDFPKPSFDKESFAFPDDFFNEKDFKNDYMFVGLNAAYRTGDKDYSGWGNFRDTDRPTNTYKLYVQTSDKCFEGSYITDIIKSYEDSNSGNVMRNFFINDDEISFLSHPESTPNLDARRIDKLVLGHYQDELSKVKAMLTKADDDYKAGNKYVENKYKLKENNVPQRSKLKKLCIENKNTLDNSLGIFIRECLKIQPNWLVVFGADANEVLDKMVVSDYFKNKVDEIKNNNKEYKFNVMDLLEHRRVEVTHYATQSVPLKKYKKGSGDKKKNKDSEKEKRGYKFRDWVNYAPYELITKVDEMKEKEELRKQKESNNK</sequence>
<keyword evidence="3" id="KW-1185">Reference proteome</keyword>
<evidence type="ECO:0000256" key="1">
    <source>
        <dbReference type="SAM" id="MobiDB-lite"/>
    </source>
</evidence>